<sequence>MSAPTRHLRDLTLPEHRHLEGSALARALDDPALNAVRYRALLAHWLQAWGPLERTLDRAPHARALGQLLPAPRTAIGRADLAWLEARLPAAARTPAGSDPGFGLSTGTSTGTSIGTFTGTFTGSSAGPSTGLPTLAAPQSVAGALGWAYVLRGAALGGQVIARRLLQRLGPDLAPAVRFFASGEQQALSWTRWQQAADARLADPADLQRATEAARAVFVWLATHFDGPLPPPGLSAPAQAHPAGHAAGAREARQTGATA</sequence>
<comment type="caution">
    <text evidence="2">The sequence shown here is derived from an EMBL/GenBank/DDBJ whole genome shotgun (WGS) entry which is preliminary data.</text>
</comment>
<dbReference type="CDD" id="cd19166">
    <property type="entry name" value="HemeO-bac"/>
    <property type="match status" value="1"/>
</dbReference>
<reference evidence="2 3" key="1">
    <citation type="submission" date="2024-04" db="EMBL/GenBank/DDBJ databases">
        <title>Novel species of the genus Ideonella isolated from streams.</title>
        <authorList>
            <person name="Lu H."/>
        </authorList>
    </citation>
    <scope>NUCLEOTIDE SEQUENCE [LARGE SCALE GENOMIC DNA]</scope>
    <source>
        <strain evidence="2 3">BYS139W</strain>
    </source>
</reference>
<organism evidence="2 3">
    <name type="scientific">Pseudaquabacterium rugosum</name>
    <dbReference type="NCBI Taxonomy" id="2984194"/>
    <lineage>
        <taxon>Bacteria</taxon>
        <taxon>Pseudomonadati</taxon>
        <taxon>Pseudomonadota</taxon>
        <taxon>Betaproteobacteria</taxon>
        <taxon>Burkholderiales</taxon>
        <taxon>Sphaerotilaceae</taxon>
        <taxon>Pseudaquabacterium</taxon>
    </lineage>
</organism>
<dbReference type="EMBL" id="JBBUTF010000027">
    <property type="protein sequence ID" value="MEK8028630.1"/>
    <property type="molecule type" value="Genomic_DNA"/>
</dbReference>
<dbReference type="InterPro" id="IPR016084">
    <property type="entry name" value="Haem_Oase-like_multi-hlx"/>
</dbReference>
<dbReference type="Gene3D" id="1.20.910.10">
    <property type="entry name" value="Heme oxygenase-like"/>
    <property type="match status" value="1"/>
</dbReference>
<dbReference type="Proteomes" id="UP001368500">
    <property type="component" value="Unassembled WGS sequence"/>
</dbReference>
<dbReference type="RefSeq" id="WP_341376416.1">
    <property type="nucleotide sequence ID" value="NZ_JBBUTF010000027.1"/>
</dbReference>
<evidence type="ECO:0000313" key="2">
    <source>
        <dbReference type="EMBL" id="MEK8028630.1"/>
    </source>
</evidence>
<protein>
    <submittedName>
        <fullName evidence="2">Biliverdin-producing heme oxygenase</fullName>
    </submittedName>
</protein>
<accession>A0ABU9BFC3</accession>
<name>A0ABU9BFC3_9BURK</name>
<proteinExistence type="predicted"/>
<evidence type="ECO:0000256" key="1">
    <source>
        <dbReference type="SAM" id="MobiDB-lite"/>
    </source>
</evidence>
<evidence type="ECO:0000313" key="3">
    <source>
        <dbReference type="Proteomes" id="UP001368500"/>
    </source>
</evidence>
<feature type="compositionally biased region" description="Low complexity" evidence="1">
    <location>
        <begin position="235"/>
        <end position="247"/>
    </location>
</feature>
<keyword evidence="3" id="KW-1185">Reference proteome</keyword>
<feature type="region of interest" description="Disordered" evidence="1">
    <location>
        <begin position="231"/>
        <end position="259"/>
    </location>
</feature>
<dbReference type="SUPFAM" id="SSF48613">
    <property type="entry name" value="Heme oxygenase-like"/>
    <property type="match status" value="1"/>
</dbReference>
<gene>
    <name evidence="2" type="ORF">AACH11_21940</name>
</gene>